<dbReference type="RefSeq" id="WP_165258069.1">
    <property type="nucleotide sequence ID" value="NZ_JAAKGT010000003.1"/>
</dbReference>
<sequence>MTIRVEIHGQPDLEQLAALLEANDVVLLTQNGEIVAETRRVEAGAERKARVPGALAHLGPMDDPFVFSRPDETLKGVAEAGEDYKGPSDKE</sequence>
<dbReference type="EMBL" id="JAAKGT010000003">
    <property type="protein sequence ID" value="NGM49814.1"/>
    <property type="molecule type" value="Genomic_DNA"/>
</dbReference>
<protein>
    <submittedName>
        <fullName evidence="1">Uncharacterized protein</fullName>
    </submittedName>
</protein>
<name>A0A6G4QWV8_9CAUL</name>
<evidence type="ECO:0000313" key="1">
    <source>
        <dbReference type="EMBL" id="NGM49814.1"/>
    </source>
</evidence>
<proteinExistence type="predicted"/>
<dbReference type="AlphaFoldDB" id="A0A6G4QWV8"/>
<comment type="caution">
    <text evidence="1">The sequence shown here is derived from an EMBL/GenBank/DDBJ whole genome shotgun (WGS) entry which is preliminary data.</text>
</comment>
<accession>A0A6G4QWV8</accession>
<organism evidence="1">
    <name type="scientific">Caulobacter sp. 602-2</name>
    <dbReference type="NCBI Taxonomy" id="2710887"/>
    <lineage>
        <taxon>Bacteria</taxon>
        <taxon>Pseudomonadati</taxon>
        <taxon>Pseudomonadota</taxon>
        <taxon>Alphaproteobacteria</taxon>
        <taxon>Caulobacterales</taxon>
        <taxon>Caulobacteraceae</taxon>
        <taxon>Caulobacter</taxon>
    </lineage>
</organism>
<reference evidence="1" key="1">
    <citation type="submission" date="2020-02" db="EMBL/GenBank/DDBJ databases">
        <authorList>
            <person name="Gao J."/>
            <person name="Sun J."/>
        </authorList>
    </citation>
    <scope>NUCLEOTIDE SEQUENCE</scope>
    <source>
        <strain evidence="1">602-2</strain>
    </source>
</reference>
<gene>
    <name evidence="1" type="ORF">G5B46_09380</name>
</gene>